<evidence type="ECO:0000313" key="2">
    <source>
        <dbReference type="Proteomes" id="UP000249464"/>
    </source>
</evidence>
<protein>
    <submittedName>
        <fullName evidence="1">BQ5605_C013g07100 protein</fullName>
    </submittedName>
</protein>
<reference evidence="1 2" key="1">
    <citation type="submission" date="2016-11" db="EMBL/GenBank/DDBJ databases">
        <authorList>
            <person name="Jaros S."/>
            <person name="Januszkiewicz K."/>
            <person name="Wedrychowicz H."/>
        </authorList>
    </citation>
    <scope>NUCLEOTIDE SEQUENCE [LARGE SCALE GENOMIC DNA]</scope>
</reference>
<accession>A0A2X0LU99</accession>
<evidence type="ECO:0000313" key="1">
    <source>
        <dbReference type="EMBL" id="SGY14781.1"/>
    </source>
</evidence>
<dbReference type="EMBL" id="FQNC01000013">
    <property type="protein sequence ID" value="SGY14781.1"/>
    <property type="molecule type" value="Genomic_DNA"/>
</dbReference>
<sequence length="391" mass="44097">MCRDGRSRRSLGVNASTRVTLTRLGVVREQFTPILRAHPSATVWTVGRVRYQASAPTCCTLIQPLPLPRFSTQNAQCESPISGHDVEESIFQSSGHRLAKRAPVSSVSFKIVTTLPQNVSQCSPLKLTFRLDKSKKKAPALTVLLVDPALVSSKLRTRTVKLAEISKLSPCQSFTSRDDGFRFLQNNGNGKLFNNTRTVGASNSSSCLLRCKASQFRNKSVRVSMLMRPVATPRSPRIARPSTFTKVVARLTVPPDPTRTRPMRVLSSLHAPSLPYMRGQPGTKATDLRRMQELHRPLRQCDDLLVDQGHVLLVRKSRQRYLPSRQLHEYIRPQKARQRLRHRGVLEKRSIIENRGVSRAGTCTTRLEVDRIDIEVNWIRDTSSREHALKM</sequence>
<name>A0A2X0LU99_9BASI</name>
<dbReference type="Proteomes" id="UP000249464">
    <property type="component" value="Unassembled WGS sequence"/>
</dbReference>
<proteinExistence type="predicted"/>
<keyword evidence="2" id="KW-1185">Reference proteome</keyword>
<dbReference type="AlphaFoldDB" id="A0A2X0LU99"/>
<gene>
    <name evidence="1" type="primary">BQ5605_C013g07100</name>
    <name evidence="1" type="ORF">BQ5605_C013G07100</name>
</gene>
<organism evidence="1 2">
    <name type="scientific">Microbotryum silenes-dioicae</name>
    <dbReference type="NCBI Taxonomy" id="796604"/>
    <lineage>
        <taxon>Eukaryota</taxon>
        <taxon>Fungi</taxon>
        <taxon>Dikarya</taxon>
        <taxon>Basidiomycota</taxon>
        <taxon>Pucciniomycotina</taxon>
        <taxon>Microbotryomycetes</taxon>
        <taxon>Microbotryales</taxon>
        <taxon>Microbotryaceae</taxon>
        <taxon>Microbotryum</taxon>
    </lineage>
</organism>